<reference evidence="2" key="1">
    <citation type="submission" date="2018-06" db="EMBL/GenBank/DDBJ databases">
        <authorList>
            <person name="Zhirakovskaya E."/>
        </authorList>
    </citation>
    <scope>NUCLEOTIDE SEQUENCE</scope>
</reference>
<keyword evidence="1" id="KW-1133">Transmembrane helix</keyword>
<feature type="transmembrane region" description="Helical" evidence="1">
    <location>
        <begin position="220"/>
        <end position="245"/>
    </location>
</feature>
<name>A0A3B0SQP7_9ZZZZ</name>
<feature type="transmembrane region" description="Helical" evidence="1">
    <location>
        <begin position="83"/>
        <end position="104"/>
    </location>
</feature>
<protein>
    <recommendedName>
        <fullName evidence="3">Glycerophosphoryl diester phosphodiesterase membrane domain-containing protein</fullName>
    </recommendedName>
</protein>
<feature type="transmembrane region" description="Helical" evidence="1">
    <location>
        <begin position="125"/>
        <end position="155"/>
    </location>
</feature>
<evidence type="ECO:0008006" key="3">
    <source>
        <dbReference type="Google" id="ProtNLM"/>
    </source>
</evidence>
<evidence type="ECO:0000256" key="1">
    <source>
        <dbReference type="SAM" id="Phobius"/>
    </source>
</evidence>
<feature type="transmembrane region" description="Helical" evidence="1">
    <location>
        <begin position="27"/>
        <end position="49"/>
    </location>
</feature>
<keyword evidence="1" id="KW-0812">Transmembrane</keyword>
<evidence type="ECO:0000313" key="2">
    <source>
        <dbReference type="EMBL" id="VAW02879.1"/>
    </source>
</evidence>
<dbReference type="AlphaFoldDB" id="A0A3B0SQP7"/>
<proteinExistence type="predicted"/>
<feature type="transmembrane region" description="Helical" evidence="1">
    <location>
        <begin position="161"/>
        <end position="183"/>
    </location>
</feature>
<organism evidence="2">
    <name type="scientific">hydrothermal vent metagenome</name>
    <dbReference type="NCBI Taxonomy" id="652676"/>
    <lineage>
        <taxon>unclassified sequences</taxon>
        <taxon>metagenomes</taxon>
        <taxon>ecological metagenomes</taxon>
    </lineage>
</organism>
<gene>
    <name evidence="2" type="ORF">MNBD_ALPHA06-1586</name>
</gene>
<dbReference type="EMBL" id="UOEE01000347">
    <property type="protein sequence ID" value="VAW02879.1"/>
    <property type="molecule type" value="Genomic_DNA"/>
</dbReference>
<sequence length="320" mass="35178">MTSYSISDAVFFATSHDKQSGHFKRLALVYVVAKLILLALFMLIALPLIGPVLESLPTIDLENANDITALTTQYSLLSNAQSLSGILFFPIFLSVTASFLTWAIKDEWSPSRFGLKFGQTEMNLFVVYLALFGMFFVAFLVMMIPMVIIISVLSFSSGDTASAGMIVLVILAAFAFIAALIWFGVRLSLALAMTVREDRIVIFESFAATKGHFWKLFGSYLLLYVIAILASIVLMFVILLVAAPFVGAGFSMFDGMPQVSDYGKIFSLAFIPMLIALILATLLEYWLYMAGNGITAYFLRWKDGDPAQALADVFGPEDEA</sequence>
<feature type="transmembrane region" description="Helical" evidence="1">
    <location>
        <begin position="265"/>
        <end position="288"/>
    </location>
</feature>
<keyword evidence="1" id="KW-0472">Membrane</keyword>
<accession>A0A3B0SQP7</accession>